<dbReference type="PANTHER" id="PTHR32305">
    <property type="match status" value="1"/>
</dbReference>
<evidence type="ECO:0000256" key="1">
    <source>
        <dbReference type="ARBA" id="ARBA00022737"/>
    </source>
</evidence>
<gene>
    <name evidence="3" type="ORF">DES40_1786</name>
</gene>
<dbReference type="AlphaFoldDB" id="A0A420WDB4"/>
<comment type="caution">
    <text evidence="3">The sequence shown here is derived from an EMBL/GenBank/DDBJ whole genome shotgun (WGS) entry which is preliminary data.</text>
</comment>
<dbReference type="PANTHER" id="PTHR32305:SF15">
    <property type="entry name" value="PROTEIN RHSA-RELATED"/>
    <property type="match status" value="1"/>
</dbReference>
<dbReference type="NCBIfam" id="TIGR03696">
    <property type="entry name" value="Rhs_assc_core"/>
    <property type="match status" value="1"/>
</dbReference>
<dbReference type="RefSeq" id="WP_121100952.1">
    <property type="nucleotide sequence ID" value="NZ_RBII01000002.1"/>
</dbReference>
<accession>A0A420WDB4</accession>
<dbReference type="Pfam" id="PF25023">
    <property type="entry name" value="TEN_YD-shell"/>
    <property type="match status" value="1"/>
</dbReference>
<dbReference type="OrthoDB" id="7632616at2"/>
<evidence type="ECO:0000259" key="2">
    <source>
        <dbReference type="Pfam" id="PF25023"/>
    </source>
</evidence>
<evidence type="ECO:0000313" key="4">
    <source>
        <dbReference type="Proteomes" id="UP000282211"/>
    </source>
</evidence>
<name>A0A420WDB4_9PROT</name>
<dbReference type="EMBL" id="RBII01000002">
    <property type="protein sequence ID" value="RKQ69009.1"/>
    <property type="molecule type" value="Genomic_DNA"/>
</dbReference>
<dbReference type="InterPro" id="IPR022385">
    <property type="entry name" value="Rhs_assc_core"/>
</dbReference>
<dbReference type="InterPro" id="IPR056823">
    <property type="entry name" value="TEN-like_YD-shell"/>
</dbReference>
<proteinExistence type="predicted"/>
<keyword evidence="4" id="KW-1185">Reference proteome</keyword>
<dbReference type="InParanoid" id="A0A420WDB4"/>
<dbReference type="InterPro" id="IPR050708">
    <property type="entry name" value="T6SS_VgrG/RHS"/>
</dbReference>
<protein>
    <submittedName>
        <fullName evidence="3">RHS repeat-associated protein</fullName>
    </submittedName>
</protein>
<sequence length="396" mass="42668">MTQSDTILSNVARVRAYDYSNQPTLVTGAANGTYLYDGNLKRVRSVVNGRTIYNVYNMAGQLVHVDERPYTDAQAQSVPEKRTDYVSLGGKSIARVENKSTATYIFADHLGSPVATKKGSAAIKRERYTPFGIAMDDNPDLTNQGGFTGHIKDSATDLNYMQARYYDPVMGRFLSIDPVTMMDADMNPGMFNRYAYVFNDPINGADSTGMICDEGLCNKVANAIRNALPGPDNPQELVEKYGQPISDIGQTMPGGQSISNGEMQVVGALTASLGNASMGRVGPNTTAAPAATRSVTATIPKPTITQPYARPSNATTPAQRAAVQGKPCTEYGKVAPVQRANHTPPLVKEYYSTGTINTTRMRSTKAVTPHCPTCSNAEGGRMSAFSKAMKREHGFD</sequence>
<evidence type="ECO:0000313" key="3">
    <source>
        <dbReference type="EMBL" id="RKQ69009.1"/>
    </source>
</evidence>
<dbReference type="Gene3D" id="2.180.10.10">
    <property type="entry name" value="RHS repeat-associated core"/>
    <property type="match status" value="1"/>
</dbReference>
<organism evidence="3 4">
    <name type="scientific">Litorimonas taeanensis</name>
    <dbReference type="NCBI Taxonomy" id="568099"/>
    <lineage>
        <taxon>Bacteria</taxon>
        <taxon>Pseudomonadati</taxon>
        <taxon>Pseudomonadota</taxon>
        <taxon>Alphaproteobacteria</taxon>
        <taxon>Maricaulales</taxon>
        <taxon>Robiginitomaculaceae</taxon>
    </lineage>
</organism>
<feature type="domain" description="Teneurin-like YD-shell" evidence="2">
    <location>
        <begin position="98"/>
        <end position="202"/>
    </location>
</feature>
<dbReference type="Proteomes" id="UP000282211">
    <property type="component" value="Unassembled WGS sequence"/>
</dbReference>
<reference evidence="3 4" key="1">
    <citation type="submission" date="2018-10" db="EMBL/GenBank/DDBJ databases">
        <title>Genomic Encyclopedia of Type Strains, Phase IV (KMG-IV): sequencing the most valuable type-strain genomes for metagenomic binning, comparative biology and taxonomic classification.</title>
        <authorList>
            <person name="Goeker M."/>
        </authorList>
    </citation>
    <scope>NUCLEOTIDE SEQUENCE [LARGE SCALE GENOMIC DNA]</scope>
    <source>
        <strain evidence="3 4">DSM 22008</strain>
    </source>
</reference>
<keyword evidence="1" id="KW-0677">Repeat</keyword>